<dbReference type="InterPro" id="IPR039420">
    <property type="entry name" value="WalR-like"/>
</dbReference>
<accession>A0A2W5F5J6</accession>
<dbReference type="Pfam" id="PF04397">
    <property type="entry name" value="LytTR"/>
    <property type="match status" value="1"/>
</dbReference>
<keyword evidence="3" id="KW-0805">Transcription regulation</keyword>
<name>A0A2W5F5J6_9SPHI</name>
<keyword evidence="1 6" id="KW-0597">Phosphoprotein</keyword>
<organism evidence="8 9">
    <name type="scientific">Pseudopedobacter saltans</name>
    <dbReference type="NCBI Taxonomy" id="151895"/>
    <lineage>
        <taxon>Bacteria</taxon>
        <taxon>Pseudomonadati</taxon>
        <taxon>Bacteroidota</taxon>
        <taxon>Sphingobacteriia</taxon>
        <taxon>Sphingobacteriales</taxon>
        <taxon>Sphingobacteriaceae</taxon>
        <taxon>Pseudopedobacter</taxon>
    </lineage>
</organism>
<dbReference type="GO" id="GO:0032993">
    <property type="term" value="C:protein-DNA complex"/>
    <property type="evidence" value="ECO:0007669"/>
    <property type="project" value="TreeGrafter"/>
</dbReference>
<feature type="modified residue" description="4-aspartylphosphate" evidence="6">
    <location>
        <position position="55"/>
    </location>
</feature>
<feature type="domain" description="Response regulatory" evidence="7">
    <location>
        <begin position="2"/>
        <end position="113"/>
    </location>
</feature>
<protein>
    <submittedName>
        <fullName evidence="8">DNA-binding response regulator</fullName>
    </submittedName>
</protein>
<dbReference type="Gene3D" id="3.40.50.2300">
    <property type="match status" value="1"/>
</dbReference>
<dbReference type="InterPro" id="IPR001789">
    <property type="entry name" value="Sig_transdc_resp-reg_receiver"/>
</dbReference>
<keyword evidence="5" id="KW-0804">Transcription</keyword>
<evidence type="ECO:0000256" key="1">
    <source>
        <dbReference type="ARBA" id="ARBA00022553"/>
    </source>
</evidence>
<dbReference type="SMART" id="SM00448">
    <property type="entry name" value="REC"/>
    <property type="match status" value="1"/>
</dbReference>
<evidence type="ECO:0000259" key="7">
    <source>
        <dbReference type="PROSITE" id="PS50110"/>
    </source>
</evidence>
<reference evidence="8 9" key="1">
    <citation type="submission" date="2017-11" db="EMBL/GenBank/DDBJ databases">
        <title>Infants hospitalized years apart are colonized by the same room-sourced microbial strains.</title>
        <authorList>
            <person name="Brooks B."/>
            <person name="Olm M.R."/>
            <person name="Firek B.A."/>
            <person name="Baker R."/>
            <person name="Thomas B.C."/>
            <person name="Morowitz M.J."/>
            <person name="Banfield J.F."/>
        </authorList>
    </citation>
    <scope>NUCLEOTIDE SEQUENCE [LARGE SCALE GENOMIC DNA]</scope>
    <source>
        <strain evidence="8">S2_009_000_R2_76</strain>
    </source>
</reference>
<evidence type="ECO:0000256" key="6">
    <source>
        <dbReference type="PROSITE-ProRule" id="PRU00169"/>
    </source>
</evidence>
<sequence>MKIIIIEDERLTAADLSATLTTIDPTIEIVKIIKSVAEGLAYFTQKIEVDLIFSDIRLGDGLSFDILSKLRIPVVFCTAYDEYALTAFKANGIDYILKPFTEKEVRKSLEKFKQLTGNQEETIKQKYAVLTEIFKFSPPKPASLLIRHRDMIIPIKFDQFALFYLENNVVNAVTFDGEKYHPSKSLNELEQIAGNTFFRVNRQYLIHRNVVKHASNILSRKLSISVNVPHDADILISREKSPQFLKWLSGEEL</sequence>
<dbReference type="EMBL" id="QFOI01000140">
    <property type="protein sequence ID" value="PZP48890.1"/>
    <property type="molecule type" value="Genomic_DNA"/>
</dbReference>
<evidence type="ECO:0000313" key="8">
    <source>
        <dbReference type="EMBL" id="PZP48890.1"/>
    </source>
</evidence>
<proteinExistence type="predicted"/>
<evidence type="ECO:0000313" key="9">
    <source>
        <dbReference type="Proteomes" id="UP000249645"/>
    </source>
</evidence>
<dbReference type="PANTHER" id="PTHR48111">
    <property type="entry name" value="REGULATOR OF RPOS"/>
    <property type="match status" value="1"/>
</dbReference>
<dbReference type="Proteomes" id="UP000249645">
    <property type="component" value="Unassembled WGS sequence"/>
</dbReference>
<evidence type="ECO:0000256" key="3">
    <source>
        <dbReference type="ARBA" id="ARBA00023015"/>
    </source>
</evidence>
<dbReference type="InterPro" id="IPR007492">
    <property type="entry name" value="LytTR_DNA-bd_dom"/>
</dbReference>
<keyword evidence="2" id="KW-0902">Two-component regulatory system</keyword>
<dbReference type="AlphaFoldDB" id="A0A2W5F5J6"/>
<dbReference type="Pfam" id="PF00072">
    <property type="entry name" value="Response_reg"/>
    <property type="match status" value="1"/>
</dbReference>
<dbReference type="GO" id="GO:0000156">
    <property type="term" value="F:phosphorelay response regulator activity"/>
    <property type="evidence" value="ECO:0007669"/>
    <property type="project" value="TreeGrafter"/>
</dbReference>
<evidence type="ECO:0000256" key="5">
    <source>
        <dbReference type="ARBA" id="ARBA00023163"/>
    </source>
</evidence>
<keyword evidence="4 8" id="KW-0238">DNA-binding</keyword>
<dbReference type="SUPFAM" id="SSF52172">
    <property type="entry name" value="CheY-like"/>
    <property type="match status" value="1"/>
</dbReference>
<dbReference type="GO" id="GO:0000976">
    <property type="term" value="F:transcription cis-regulatory region binding"/>
    <property type="evidence" value="ECO:0007669"/>
    <property type="project" value="TreeGrafter"/>
</dbReference>
<gene>
    <name evidence="8" type="ORF">DI598_09150</name>
</gene>
<dbReference type="PANTHER" id="PTHR48111:SF1">
    <property type="entry name" value="TWO-COMPONENT RESPONSE REGULATOR ORR33"/>
    <property type="match status" value="1"/>
</dbReference>
<dbReference type="GO" id="GO:0006355">
    <property type="term" value="P:regulation of DNA-templated transcription"/>
    <property type="evidence" value="ECO:0007669"/>
    <property type="project" value="TreeGrafter"/>
</dbReference>
<dbReference type="SMART" id="SM00850">
    <property type="entry name" value="LytTR"/>
    <property type="match status" value="1"/>
</dbReference>
<dbReference type="InterPro" id="IPR011006">
    <property type="entry name" value="CheY-like_superfamily"/>
</dbReference>
<comment type="caution">
    <text evidence="8">The sequence shown here is derived from an EMBL/GenBank/DDBJ whole genome shotgun (WGS) entry which is preliminary data.</text>
</comment>
<dbReference type="PROSITE" id="PS50110">
    <property type="entry name" value="RESPONSE_REGULATORY"/>
    <property type="match status" value="1"/>
</dbReference>
<dbReference type="GO" id="GO:0005829">
    <property type="term" value="C:cytosol"/>
    <property type="evidence" value="ECO:0007669"/>
    <property type="project" value="TreeGrafter"/>
</dbReference>
<evidence type="ECO:0000256" key="2">
    <source>
        <dbReference type="ARBA" id="ARBA00023012"/>
    </source>
</evidence>
<evidence type="ECO:0000256" key="4">
    <source>
        <dbReference type="ARBA" id="ARBA00023125"/>
    </source>
</evidence>
<dbReference type="Gene3D" id="2.40.50.1020">
    <property type="entry name" value="LytTr DNA-binding domain"/>
    <property type="match status" value="1"/>
</dbReference>